<evidence type="ECO:0000313" key="1">
    <source>
        <dbReference type="EMBL" id="KAJ5114255.1"/>
    </source>
</evidence>
<sequence length="112" mass="12665">MEFTPFVGTRREATFVSMLATKTEVLFNGTLEQDLLPRILLAILFLKIRLQDIQSLIIFNREEKHVPVQFGRGLNVKGTWEDQPSGGINCPGSEDLVVFDDAVIDENVTLWT</sequence>
<dbReference type="AlphaFoldDB" id="A0A9W9KQ84"/>
<accession>A0A9W9KQ84</accession>
<reference evidence="1" key="1">
    <citation type="submission" date="2022-11" db="EMBL/GenBank/DDBJ databases">
        <authorList>
            <person name="Petersen C."/>
        </authorList>
    </citation>
    <scope>NUCLEOTIDE SEQUENCE</scope>
    <source>
        <strain evidence="1">IBT 34128</strain>
    </source>
</reference>
<dbReference type="GeneID" id="81389766"/>
<organism evidence="1 2">
    <name type="scientific">Penicillium alfredii</name>
    <dbReference type="NCBI Taxonomy" id="1506179"/>
    <lineage>
        <taxon>Eukaryota</taxon>
        <taxon>Fungi</taxon>
        <taxon>Dikarya</taxon>
        <taxon>Ascomycota</taxon>
        <taxon>Pezizomycotina</taxon>
        <taxon>Eurotiomycetes</taxon>
        <taxon>Eurotiomycetidae</taxon>
        <taxon>Eurotiales</taxon>
        <taxon>Aspergillaceae</taxon>
        <taxon>Penicillium</taxon>
    </lineage>
</organism>
<keyword evidence="2" id="KW-1185">Reference proteome</keyword>
<dbReference type="Proteomes" id="UP001141434">
    <property type="component" value="Unassembled WGS sequence"/>
</dbReference>
<proteinExistence type="predicted"/>
<name>A0A9W9KQ84_9EURO</name>
<dbReference type="RefSeq" id="XP_056515448.1">
    <property type="nucleotide sequence ID" value="XM_056650598.1"/>
</dbReference>
<dbReference type="EMBL" id="JAPMSZ010000001">
    <property type="protein sequence ID" value="KAJ5114255.1"/>
    <property type="molecule type" value="Genomic_DNA"/>
</dbReference>
<comment type="caution">
    <text evidence="1">The sequence shown here is derived from an EMBL/GenBank/DDBJ whole genome shotgun (WGS) entry which is preliminary data.</text>
</comment>
<reference evidence="1" key="2">
    <citation type="journal article" date="2023" name="IMA Fungus">
        <title>Comparative genomic study of the Penicillium genus elucidates a diverse pangenome and 15 lateral gene transfer events.</title>
        <authorList>
            <person name="Petersen C."/>
            <person name="Sorensen T."/>
            <person name="Nielsen M.R."/>
            <person name="Sondergaard T.E."/>
            <person name="Sorensen J.L."/>
            <person name="Fitzpatrick D.A."/>
            <person name="Frisvad J.C."/>
            <person name="Nielsen K.L."/>
        </authorList>
    </citation>
    <scope>NUCLEOTIDE SEQUENCE</scope>
    <source>
        <strain evidence="1">IBT 34128</strain>
    </source>
</reference>
<gene>
    <name evidence="1" type="ORF">NUU61_000014</name>
</gene>
<evidence type="ECO:0000313" key="2">
    <source>
        <dbReference type="Proteomes" id="UP001141434"/>
    </source>
</evidence>
<protein>
    <submittedName>
        <fullName evidence="1">Uncharacterized protein</fullName>
    </submittedName>
</protein>